<dbReference type="Gene3D" id="2.30.39.10">
    <property type="entry name" value="Alpha-1-antitrypsin, domain 1"/>
    <property type="match status" value="1"/>
</dbReference>
<evidence type="ECO:0000256" key="1">
    <source>
        <dbReference type="ARBA" id="ARBA00009500"/>
    </source>
</evidence>
<dbReference type="Proteomes" id="UP001632038">
    <property type="component" value="Unassembled WGS sequence"/>
</dbReference>
<dbReference type="PROSITE" id="PS00284">
    <property type="entry name" value="SERPIN"/>
    <property type="match status" value="1"/>
</dbReference>
<accession>A0ABD3BKR1</accession>
<proteinExistence type="inferred from homology"/>
<evidence type="ECO:0000313" key="5">
    <source>
        <dbReference type="EMBL" id="KAL3617808.1"/>
    </source>
</evidence>
<dbReference type="AlphaFoldDB" id="A0ABD3BKR1"/>
<feature type="domain" description="Serpin" evidence="4">
    <location>
        <begin position="15"/>
        <end position="382"/>
    </location>
</feature>
<dbReference type="InterPro" id="IPR000215">
    <property type="entry name" value="Serpin_fam"/>
</dbReference>
<organism evidence="5 6">
    <name type="scientific">Castilleja foliolosa</name>
    <dbReference type="NCBI Taxonomy" id="1961234"/>
    <lineage>
        <taxon>Eukaryota</taxon>
        <taxon>Viridiplantae</taxon>
        <taxon>Streptophyta</taxon>
        <taxon>Embryophyta</taxon>
        <taxon>Tracheophyta</taxon>
        <taxon>Spermatophyta</taxon>
        <taxon>Magnoliopsida</taxon>
        <taxon>eudicotyledons</taxon>
        <taxon>Gunneridae</taxon>
        <taxon>Pentapetalae</taxon>
        <taxon>asterids</taxon>
        <taxon>lamiids</taxon>
        <taxon>Lamiales</taxon>
        <taxon>Orobanchaceae</taxon>
        <taxon>Pedicularideae</taxon>
        <taxon>Castillejinae</taxon>
        <taxon>Castilleja</taxon>
    </lineage>
</organism>
<sequence>MALQKSIVDQTDISLSLAKQVISTESKDDDNLVFSPLSIQVVLGMIAAGSGGSTRDQLLPYLKAKSVQKLRSQASQLVTQLFADGAPLGGPRLSFANGVWVDKSLTLKPVYKKIVKNDFRSALKRVDFQFKADDARQEVNTWAENKTSGLIKDLLPPGSVKPITRVILANAVYFKGTWNKKFNPSLTKNHNFYLLNGSSVHVPFMTSSKDQYIRSFDDFKVLSLPYEQGDDKRIFAMHFFLPNARDGLPALVEKVSSTSGFIEDHLPRRKVEVGRFRIPKFKINFGFEASEVLTGQGFEFPLLCSQMVDSTVFVNKIYHKTFIEVNEEGTEAAAATAAVVRYSSMGKRHVDLFDFVADHPFLFVVREDMTGVVLFVGQVLKPELNGNGNGSKKRKRGNARKRVLWMK</sequence>
<dbReference type="EMBL" id="JAVIJP010000081">
    <property type="protein sequence ID" value="KAL3617808.1"/>
    <property type="molecule type" value="Genomic_DNA"/>
</dbReference>
<feature type="region of interest" description="Disordered" evidence="3">
    <location>
        <begin position="386"/>
        <end position="407"/>
    </location>
</feature>
<keyword evidence="6" id="KW-1185">Reference proteome</keyword>
<evidence type="ECO:0000313" key="6">
    <source>
        <dbReference type="Proteomes" id="UP001632038"/>
    </source>
</evidence>
<dbReference type="InterPro" id="IPR023796">
    <property type="entry name" value="Serpin_dom"/>
</dbReference>
<evidence type="ECO:0000256" key="3">
    <source>
        <dbReference type="SAM" id="MobiDB-lite"/>
    </source>
</evidence>
<dbReference type="InterPro" id="IPR042178">
    <property type="entry name" value="Serpin_sf_1"/>
</dbReference>
<dbReference type="SUPFAM" id="SSF56574">
    <property type="entry name" value="Serpins"/>
    <property type="match status" value="1"/>
</dbReference>
<evidence type="ECO:0000256" key="2">
    <source>
        <dbReference type="RuleBase" id="RU000411"/>
    </source>
</evidence>
<comment type="caution">
    <text evidence="5">The sequence shown here is derived from an EMBL/GenBank/DDBJ whole genome shotgun (WGS) entry which is preliminary data.</text>
</comment>
<dbReference type="InterPro" id="IPR036186">
    <property type="entry name" value="Serpin_sf"/>
</dbReference>
<dbReference type="PANTHER" id="PTHR11461">
    <property type="entry name" value="SERINE PROTEASE INHIBITOR, SERPIN"/>
    <property type="match status" value="1"/>
</dbReference>
<evidence type="ECO:0000259" key="4">
    <source>
        <dbReference type="SMART" id="SM00093"/>
    </source>
</evidence>
<dbReference type="InterPro" id="IPR023795">
    <property type="entry name" value="Serpin_CS"/>
</dbReference>
<dbReference type="SMART" id="SM00093">
    <property type="entry name" value="SERPIN"/>
    <property type="match status" value="1"/>
</dbReference>
<protein>
    <recommendedName>
        <fullName evidence="4">Serpin domain-containing protein</fullName>
    </recommendedName>
</protein>
<dbReference type="PANTHER" id="PTHR11461:SF211">
    <property type="entry name" value="GH10112P-RELATED"/>
    <property type="match status" value="1"/>
</dbReference>
<gene>
    <name evidence="5" type="ORF">CASFOL_038129</name>
</gene>
<dbReference type="Pfam" id="PF00079">
    <property type="entry name" value="Serpin"/>
    <property type="match status" value="1"/>
</dbReference>
<dbReference type="InterPro" id="IPR042185">
    <property type="entry name" value="Serpin_sf_2"/>
</dbReference>
<dbReference type="Gene3D" id="3.30.497.10">
    <property type="entry name" value="Antithrombin, subunit I, domain 2"/>
    <property type="match status" value="1"/>
</dbReference>
<reference evidence="6" key="1">
    <citation type="journal article" date="2024" name="IScience">
        <title>Strigolactones Initiate the Formation of Haustorium-like Structures in Castilleja.</title>
        <authorList>
            <person name="Buerger M."/>
            <person name="Peterson D."/>
            <person name="Chory J."/>
        </authorList>
    </citation>
    <scope>NUCLEOTIDE SEQUENCE [LARGE SCALE GENOMIC DNA]</scope>
</reference>
<name>A0ABD3BKR1_9LAMI</name>
<comment type="similarity">
    <text evidence="1 2">Belongs to the serpin family.</text>
</comment>
<feature type="compositionally biased region" description="Basic residues" evidence="3">
    <location>
        <begin position="391"/>
        <end position="407"/>
    </location>
</feature>
<dbReference type="CDD" id="cd02043">
    <property type="entry name" value="serpinP_plants"/>
    <property type="match status" value="1"/>
</dbReference>